<evidence type="ECO:0000256" key="5">
    <source>
        <dbReference type="ARBA" id="ARBA00023277"/>
    </source>
</evidence>
<dbReference type="OrthoDB" id="4473401at2759"/>
<dbReference type="InterPro" id="IPR040720">
    <property type="entry name" value="GH81_C"/>
</dbReference>
<dbReference type="AlphaFoldDB" id="A0A9N8VVH8"/>
<reference evidence="11" key="1">
    <citation type="submission" date="2021-06" db="EMBL/GenBank/DDBJ databases">
        <authorList>
            <person name="Kallberg Y."/>
            <person name="Tangrot J."/>
            <person name="Rosling A."/>
        </authorList>
    </citation>
    <scope>NUCLEOTIDE SEQUENCE</scope>
    <source>
        <strain evidence="11">MA453B</strain>
    </source>
</reference>
<keyword evidence="8" id="KW-0624">Polysaccharide degradation</keyword>
<dbReference type="GO" id="GO:0052861">
    <property type="term" value="F:endo-1,3(4)-beta-glucanase activity"/>
    <property type="evidence" value="ECO:0007669"/>
    <property type="project" value="InterPro"/>
</dbReference>
<dbReference type="Pfam" id="PF17652">
    <property type="entry name" value="Glyco_hydro81C"/>
    <property type="match status" value="1"/>
</dbReference>
<evidence type="ECO:0000313" key="11">
    <source>
        <dbReference type="EMBL" id="CAG8462420.1"/>
    </source>
</evidence>
<evidence type="ECO:0000259" key="9">
    <source>
        <dbReference type="Pfam" id="PF03639"/>
    </source>
</evidence>
<sequence>MLRYSHTDCDLLSPISIDPPSQLFERREHVIKPTRLDYNTGNQRNPIQTNKFYGNLMLDNGQDPIWPLPYGLRWERGQNRDFLGFSVSHVDDDKKVFGPDPNQNPVEFYYSLYIPTIVFSAKELGSNHELLLSNMSEFSSTVKLFPYDRSGSYISFPISRGMTFITAEYKDLIPLFHSETGFKKIELSRRIANRYTKWKFFLKDDSVWLLYANGKLTLEAKSLHKLEATSGQYSGIIQVIKVPARNQEAEVVFDNNAGTYPIGAELHASADGTYTFNWEVGGDKSKPLLIYSLPHHRESFTNAPFQTSIELSTPTKGKAIAYIGNIWSFIEPNLPTDVEFLPTNLKSRLSDDKKMQILEQAKKDLKLDFNKEILTDSIYFSGKKLSKFALLCLVLNEGLNEQNLGAICIDKLEKIMDTYAQNRQQAKLVYDTTWKGIVGISGFTKGANTDFGNTWYNDHHYHYGYLIYAAAILRHLDEEWGKQNEIWVDNLIRDVANPSAEDSYFPVFRAFDWFNGHSWAKGLFSSVDGKDEESTSEDVNFYYATKLWSIASNRPNFTKLMDLILAILSRSLRNYFLIEDDNKNHPEKFIKNKVTGIFFENKVHYTTYFCSRVECIHGIQMLPITPITSYTRNKNFVMQEWNQKLGPIINSLNDTWKSILYANYAIINPEAAYQFFLNNHDALLDDGLSRTWALFWSSIAGCDDTL</sequence>
<proteinExistence type="inferred from homology"/>
<dbReference type="GO" id="GO:0071555">
    <property type="term" value="P:cell wall organization"/>
    <property type="evidence" value="ECO:0007669"/>
    <property type="project" value="UniProtKB-KW"/>
</dbReference>
<keyword evidence="6" id="KW-0326">Glycosidase</keyword>
<dbReference type="EMBL" id="CAJVPY010000282">
    <property type="protein sequence ID" value="CAG8462420.1"/>
    <property type="molecule type" value="Genomic_DNA"/>
</dbReference>
<evidence type="ECO:0000256" key="2">
    <source>
        <dbReference type="ARBA" id="ARBA00010730"/>
    </source>
</evidence>
<accession>A0A9N8VVH8</accession>
<protein>
    <recommendedName>
        <fullName evidence="3">glucan endo-1,3-beta-D-glucosidase</fullName>
        <ecNumber evidence="3">3.2.1.39</ecNumber>
    </recommendedName>
</protein>
<dbReference type="Gene3D" id="1.20.5.420">
    <property type="entry name" value="Immunoglobulin FC, subunit C"/>
    <property type="match status" value="1"/>
</dbReference>
<comment type="caution">
    <text evidence="11">The sequence shown here is derived from an EMBL/GenBank/DDBJ whole genome shotgun (WGS) entry which is preliminary data.</text>
</comment>
<dbReference type="GO" id="GO:0000272">
    <property type="term" value="P:polysaccharide catabolic process"/>
    <property type="evidence" value="ECO:0007669"/>
    <property type="project" value="UniProtKB-KW"/>
</dbReference>
<dbReference type="InterPro" id="IPR005200">
    <property type="entry name" value="Endo-beta-glucanase"/>
</dbReference>
<dbReference type="PROSITE" id="PS52008">
    <property type="entry name" value="GH81"/>
    <property type="match status" value="1"/>
</dbReference>
<keyword evidence="7" id="KW-0961">Cell wall biogenesis/degradation</keyword>
<feature type="domain" description="Glycosyl hydrolase family 81 N-terminal" evidence="9">
    <location>
        <begin position="40"/>
        <end position="344"/>
    </location>
</feature>
<dbReference type="InterPro" id="IPR040451">
    <property type="entry name" value="GH81_N"/>
</dbReference>
<dbReference type="Gene3D" id="2.70.98.30">
    <property type="entry name" value="Golgi alpha-mannosidase II, domain 4"/>
    <property type="match status" value="1"/>
</dbReference>
<dbReference type="Gene3D" id="1.10.287.1170">
    <property type="entry name" value="glycoside hydrolase family 81 endo-[beta] glucanase"/>
    <property type="match status" value="1"/>
</dbReference>
<gene>
    <name evidence="11" type="ORF">DERYTH_LOCUS1071</name>
</gene>
<name>A0A9N8VVH8_9GLOM</name>
<evidence type="ECO:0000256" key="4">
    <source>
        <dbReference type="ARBA" id="ARBA00022801"/>
    </source>
</evidence>
<keyword evidence="12" id="KW-1185">Reference proteome</keyword>
<evidence type="ECO:0000256" key="1">
    <source>
        <dbReference type="ARBA" id="ARBA00000382"/>
    </source>
</evidence>
<dbReference type="Proteomes" id="UP000789405">
    <property type="component" value="Unassembled WGS sequence"/>
</dbReference>
<comment type="similarity">
    <text evidence="2">Belongs to the glycosyl hydrolase 81 family.</text>
</comment>
<evidence type="ECO:0000313" key="12">
    <source>
        <dbReference type="Proteomes" id="UP000789405"/>
    </source>
</evidence>
<evidence type="ECO:0000259" key="10">
    <source>
        <dbReference type="Pfam" id="PF17652"/>
    </source>
</evidence>
<evidence type="ECO:0000256" key="3">
    <source>
        <dbReference type="ARBA" id="ARBA00012780"/>
    </source>
</evidence>
<dbReference type="EC" id="3.2.1.39" evidence="3"/>
<dbReference type="Pfam" id="PF03639">
    <property type="entry name" value="Glyco_hydro_81"/>
    <property type="match status" value="1"/>
</dbReference>
<comment type="catalytic activity">
    <reaction evidence="1">
        <text>Hydrolysis of (1-&gt;3)-beta-D-glucosidic linkages in (1-&gt;3)-beta-D-glucans.</text>
        <dbReference type="EC" id="3.2.1.39"/>
    </reaction>
</comment>
<organism evidence="11 12">
    <name type="scientific">Dentiscutata erythropus</name>
    <dbReference type="NCBI Taxonomy" id="1348616"/>
    <lineage>
        <taxon>Eukaryota</taxon>
        <taxon>Fungi</taxon>
        <taxon>Fungi incertae sedis</taxon>
        <taxon>Mucoromycota</taxon>
        <taxon>Glomeromycotina</taxon>
        <taxon>Glomeromycetes</taxon>
        <taxon>Diversisporales</taxon>
        <taxon>Gigasporaceae</taxon>
        <taxon>Dentiscutata</taxon>
    </lineage>
</organism>
<keyword evidence="4" id="KW-0378">Hydrolase</keyword>
<dbReference type="PANTHER" id="PTHR31983:SF0">
    <property type="entry name" value="GLUCAN ENDO-1,3-BETA-D-GLUCOSIDASE 2"/>
    <property type="match status" value="1"/>
</dbReference>
<dbReference type="GO" id="GO:0009986">
    <property type="term" value="C:cell surface"/>
    <property type="evidence" value="ECO:0007669"/>
    <property type="project" value="TreeGrafter"/>
</dbReference>
<feature type="domain" description="Glycosyl hydrolase family 81 C-terminal" evidence="10">
    <location>
        <begin position="349"/>
        <end position="694"/>
    </location>
</feature>
<evidence type="ECO:0000256" key="6">
    <source>
        <dbReference type="ARBA" id="ARBA00023295"/>
    </source>
</evidence>
<evidence type="ECO:0000256" key="7">
    <source>
        <dbReference type="ARBA" id="ARBA00023316"/>
    </source>
</evidence>
<dbReference type="GO" id="GO:0042973">
    <property type="term" value="F:glucan endo-1,3-beta-D-glucosidase activity"/>
    <property type="evidence" value="ECO:0007669"/>
    <property type="project" value="UniProtKB-EC"/>
</dbReference>
<evidence type="ECO:0000256" key="8">
    <source>
        <dbReference type="ARBA" id="ARBA00023326"/>
    </source>
</evidence>
<keyword evidence="5" id="KW-0119">Carbohydrate metabolism</keyword>
<dbReference type="PANTHER" id="PTHR31983">
    <property type="entry name" value="ENDO-1,3(4)-BETA-GLUCANASE 1"/>
    <property type="match status" value="1"/>
</dbReference>